<keyword evidence="1" id="KW-0732">Signal</keyword>
<dbReference type="OrthoDB" id="330101at2"/>
<accession>A0A3A3G7S2</accession>
<feature type="signal peptide" evidence="1">
    <location>
        <begin position="1"/>
        <end position="23"/>
    </location>
</feature>
<evidence type="ECO:0000313" key="4">
    <source>
        <dbReference type="Proteomes" id="UP000266327"/>
    </source>
</evidence>
<dbReference type="Pfam" id="PF13115">
    <property type="entry name" value="YtkA"/>
    <property type="match status" value="1"/>
</dbReference>
<feature type="chain" id="PRO_5017429890" evidence="1">
    <location>
        <begin position="24"/>
        <end position="156"/>
    </location>
</feature>
<evidence type="ECO:0000256" key="1">
    <source>
        <dbReference type="SAM" id="SignalP"/>
    </source>
</evidence>
<organism evidence="3 4">
    <name type="scientific">Noviherbaspirillum sedimenti</name>
    <dbReference type="NCBI Taxonomy" id="2320865"/>
    <lineage>
        <taxon>Bacteria</taxon>
        <taxon>Pseudomonadati</taxon>
        <taxon>Pseudomonadota</taxon>
        <taxon>Betaproteobacteria</taxon>
        <taxon>Burkholderiales</taxon>
        <taxon>Oxalobacteraceae</taxon>
        <taxon>Noviherbaspirillum</taxon>
    </lineage>
</organism>
<reference evidence="4" key="1">
    <citation type="submission" date="2018-09" db="EMBL/GenBank/DDBJ databases">
        <authorList>
            <person name="Zhu H."/>
        </authorList>
    </citation>
    <scope>NUCLEOTIDE SEQUENCE [LARGE SCALE GENOMIC DNA]</scope>
    <source>
        <strain evidence="4">K1S02-23</strain>
    </source>
</reference>
<sequence length="156" mass="16907">MQLQKIYSALAFLAVAGTSGCMSTPADLNLSLNRPTAQNKYVVKVHALADPIAINKMHAWEIQLKSPSGEPVPNARITVDGGMPQHLHGFPTQPKVTRELGDGRYLLEGMKFSMPGWWEIKLTIDSTIGTDKVTFNTLISQPATLARGGASAEKSF</sequence>
<comment type="caution">
    <text evidence="3">The sequence shown here is derived from an EMBL/GenBank/DDBJ whole genome shotgun (WGS) entry which is preliminary data.</text>
</comment>
<gene>
    <name evidence="3" type="ORF">D3878_15920</name>
</gene>
<keyword evidence="4" id="KW-1185">Reference proteome</keyword>
<dbReference type="Proteomes" id="UP000266327">
    <property type="component" value="Unassembled WGS sequence"/>
</dbReference>
<feature type="domain" description="YtkA-like" evidence="2">
    <location>
        <begin position="43"/>
        <end position="122"/>
    </location>
</feature>
<name>A0A3A3G7S2_9BURK</name>
<dbReference type="PROSITE" id="PS51257">
    <property type="entry name" value="PROKAR_LIPOPROTEIN"/>
    <property type="match status" value="1"/>
</dbReference>
<proteinExistence type="predicted"/>
<evidence type="ECO:0000313" key="3">
    <source>
        <dbReference type="EMBL" id="RJG04468.1"/>
    </source>
</evidence>
<dbReference type="InterPro" id="IPR032693">
    <property type="entry name" value="YtkA-like_dom"/>
</dbReference>
<dbReference type="AlphaFoldDB" id="A0A3A3G7S2"/>
<evidence type="ECO:0000259" key="2">
    <source>
        <dbReference type="Pfam" id="PF13115"/>
    </source>
</evidence>
<protein>
    <submittedName>
        <fullName evidence="3">Auxin-binding protein</fullName>
    </submittedName>
</protein>
<dbReference type="EMBL" id="QYUQ01000002">
    <property type="protein sequence ID" value="RJG04468.1"/>
    <property type="molecule type" value="Genomic_DNA"/>
</dbReference>